<evidence type="ECO:0000256" key="7">
    <source>
        <dbReference type="ARBA" id="ARBA00023136"/>
    </source>
</evidence>
<gene>
    <name evidence="10 11" type="primary">plsY</name>
    <name evidence="11" type="ORF">MR241_09750</name>
</gene>
<evidence type="ECO:0000256" key="1">
    <source>
        <dbReference type="ARBA" id="ARBA00022475"/>
    </source>
</evidence>
<dbReference type="GO" id="GO:0005886">
    <property type="term" value="C:plasma membrane"/>
    <property type="evidence" value="ECO:0007669"/>
    <property type="project" value="UniProtKB-SubCell"/>
</dbReference>
<evidence type="ECO:0000256" key="8">
    <source>
        <dbReference type="ARBA" id="ARBA00023209"/>
    </source>
</evidence>
<keyword evidence="1 10" id="KW-1003">Cell membrane</keyword>
<keyword evidence="9 10" id="KW-1208">Phospholipid metabolism</keyword>
<feature type="transmembrane region" description="Helical" evidence="10">
    <location>
        <begin position="216"/>
        <end position="233"/>
    </location>
</feature>
<keyword evidence="11" id="KW-0012">Acyltransferase</keyword>
<keyword evidence="2 10" id="KW-0444">Lipid biosynthesis</keyword>
<evidence type="ECO:0000256" key="9">
    <source>
        <dbReference type="ARBA" id="ARBA00023264"/>
    </source>
</evidence>
<dbReference type="Proteomes" id="UP001139365">
    <property type="component" value="Unassembled WGS sequence"/>
</dbReference>
<dbReference type="PANTHER" id="PTHR30309">
    <property type="entry name" value="INNER MEMBRANE PROTEIN YGIH"/>
    <property type="match status" value="1"/>
</dbReference>
<feature type="transmembrane region" description="Helical" evidence="10">
    <location>
        <begin position="132"/>
        <end position="152"/>
    </location>
</feature>
<comment type="function">
    <text evidence="10">Catalyzes the transfer of an acyl group from acyl-phosphate (acyl-PO(4)) to glycerol-3-phosphate (G3P) to form lysophosphatidic acid (LPA). This enzyme utilizes acyl-phosphate as fatty acyl donor, but not acyl-CoA or acyl-ACP.</text>
</comment>
<feature type="transmembrane region" description="Helical" evidence="10">
    <location>
        <begin position="159"/>
        <end position="183"/>
    </location>
</feature>
<evidence type="ECO:0000256" key="6">
    <source>
        <dbReference type="ARBA" id="ARBA00023098"/>
    </source>
</evidence>
<feature type="transmembrane region" description="Helical" evidence="10">
    <location>
        <begin position="189"/>
        <end position="209"/>
    </location>
</feature>
<dbReference type="HAMAP" id="MF_01043">
    <property type="entry name" value="PlsY"/>
    <property type="match status" value="1"/>
</dbReference>
<dbReference type="GO" id="GO:0008654">
    <property type="term" value="P:phospholipid biosynthetic process"/>
    <property type="evidence" value="ECO:0007669"/>
    <property type="project" value="UniProtKB-UniRule"/>
</dbReference>
<protein>
    <recommendedName>
        <fullName evidence="10">Glycerol-3-phosphate acyltransferase</fullName>
    </recommendedName>
    <alternativeName>
        <fullName evidence="10">Acyl-PO4 G3P acyltransferase</fullName>
    </alternativeName>
    <alternativeName>
        <fullName evidence="10">Acyl-phosphate--glycerol-3-phosphate acyltransferase</fullName>
    </alternativeName>
    <alternativeName>
        <fullName evidence="10">G3P acyltransferase</fullName>
        <shortName evidence="10">GPAT</shortName>
        <ecNumber evidence="10">2.3.1.275</ecNumber>
    </alternativeName>
    <alternativeName>
        <fullName evidence="10">Lysophosphatidic acid synthase</fullName>
        <shortName evidence="10">LPA synthase</shortName>
    </alternativeName>
</protein>
<comment type="similarity">
    <text evidence="10">Belongs to the PlsY family.</text>
</comment>
<accession>A0AAE3FJG7</accession>
<name>A0AAE3FJG7_9BACT</name>
<dbReference type="GO" id="GO:0043772">
    <property type="term" value="F:acyl-phosphate glycerol-3-phosphate acyltransferase activity"/>
    <property type="evidence" value="ECO:0007669"/>
    <property type="project" value="UniProtKB-UniRule"/>
</dbReference>
<dbReference type="PANTHER" id="PTHR30309:SF0">
    <property type="entry name" value="GLYCEROL-3-PHOSPHATE ACYLTRANSFERASE-RELATED"/>
    <property type="match status" value="1"/>
</dbReference>
<evidence type="ECO:0000313" key="11">
    <source>
        <dbReference type="EMBL" id="MCI5756560.1"/>
    </source>
</evidence>
<keyword evidence="8 10" id="KW-0594">Phospholipid biosynthesis</keyword>
<evidence type="ECO:0000256" key="2">
    <source>
        <dbReference type="ARBA" id="ARBA00022516"/>
    </source>
</evidence>
<comment type="catalytic activity">
    <reaction evidence="10">
        <text>an acyl phosphate + sn-glycerol 3-phosphate = a 1-acyl-sn-glycero-3-phosphate + phosphate</text>
        <dbReference type="Rhea" id="RHEA:34075"/>
        <dbReference type="ChEBI" id="CHEBI:43474"/>
        <dbReference type="ChEBI" id="CHEBI:57597"/>
        <dbReference type="ChEBI" id="CHEBI:57970"/>
        <dbReference type="ChEBI" id="CHEBI:59918"/>
        <dbReference type="EC" id="2.3.1.275"/>
    </reaction>
</comment>
<evidence type="ECO:0000256" key="5">
    <source>
        <dbReference type="ARBA" id="ARBA00022989"/>
    </source>
</evidence>
<dbReference type="NCBIfam" id="TIGR00023">
    <property type="entry name" value="glycerol-3-phosphate 1-O-acyltransferase PlsY"/>
    <property type="match status" value="1"/>
</dbReference>
<dbReference type="InterPro" id="IPR003811">
    <property type="entry name" value="G3P_acylTferase_PlsY"/>
</dbReference>
<feature type="transmembrane region" description="Helical" evidence="10">
    <location>
        <begin position="49"/>
        <end position="75"/>
    </location>
</feature>
<keyword evidence="4 10" id="KW-0812">Transmembrane</keyword>
<comment type="pathway">
    <text evidence="10">Lipid metabolism; phospholipid metabolism.</text>
</comment>
<organism evidence="11 12">
    <name type="scientific">Candidatus Colimorpha enterica</name>
    <dbReference type="NCBI Taxonomy" id="3083063"/>
    <lineage>
        <taxon>Bacteria</taxon>
        <taxon>Pseudomonadati</taxon>
        <taxon>Bacteroidota</taxon>
        <taxon>Bacteroidia</taxon>
        <taxon>Bacteroidales</taxon>
        <taxon>Candidatus Colimorpha</taxon>
    </lineage>
</organism>
<keyword evidence="6 10" id="KW-0443">Lipid metabolism</keyword>
<evidence type="ECO:0000256" key="4">
    <source>
        <dbReference type="ARBA" id="ARBA00022692"/>
    </source>
</evidence>
<dbReference type="SMART" id="SM01207">
    <property type="entry name" value="G3P_acyltransf"/>
    <property type="match status" value="1"/>
</dbReference>
<evidence type="ECO:0000256" key="3">
    <source>
        <dbReference type="ARBA" id="ARBA00022679"/>
    </source>
</evidence>
<sequence>MDVTSVTNAVSAAVTDAVTESIPEGYVTVREFLYKGWLGLLAEKGEIPLWLWISAIVFCAVLGYLLGSINCAVVISKLKYGDDIRKHGSGNAGATNMSRTYGKSAGIATLLGDVLKTVAAVSVARFLCGDVIAYMTGMFCALGHAFPCYYGFRGGKCVAVTAAMALTLDPVVFIIAFAVFALVLAGTKYVSLASISAALMYPLVLNNLMKIRYGHGDLRIVFALAVCVLIIFLHRENIKRLIDGKENKFSFKKNGGKRNSSEK</sequence>
<comment type="subcellular location">
    <subcellularLocation>
        <location evidence="10">Cell membrane</location>
        <topology evidence="10">Multi-pass membrane protein</topology>
    </subcellularLocation>
</comment>
<dbReference type="EC" id="2.3.1.275" evidence="10"/>
<keyword evidence="3 10" id="KW-0808">Transferase</keyword>
<reference evidence="11 12" key="1">
    <citation type="submission" date="2022-03" db="EMBL/GenBank/DDBJ databases">
        <title>Metagenome-assembled genomes from swine fecal metagenomes.</title>
        <authorList>
            <person name="Holman D.B."/>
            <person name="Kommadath A."/>
        </authorList>
    </citation>
    <scope>NUCLEOTIDE SEQUENCE [LARGE SCALE GENOMIC DNA]</scope>
    <source>
        <strain evidence="11">SUG147</strain>
    </source>
</reference>
<proteinExistence type="inferred from homology"/>
<keyword evidence="7 10" id="KW-0472">Membrane</keyword>
<dbReference type="EMBL" id="JALEMU010000162">
    <property type="protein sequence ID" value="MCI5756560.1"/>
    <property type="molecule type" value="Genomic_DNA"/>
</dbReference>
<keyword evidence="5 10" id="KW-1133">Transmembrane helix</keyword>
<comment type="subunit">
    <text evidence="10">Probably interacts with PlsX.</text>
</comment>
<evidence type="ECO:0000256" key="10">
    <source>
        <dbReference type="HAMAP-Rule" id="MF_01043"/>
    </source>
</evidence>
<dbReference type="AlphaFoldDB" id="A0AAE3FJG7"/>
<dbReference type="Pfam" id="PF02660">
    <property type="entry name" value="G3P_acyltransf"/>
    <property type="match status" value="1"/>
</dbReference>
<comment type="caution">
    <text evidence="11">The sequence shown here is derived from an EMBL/GenBank/DDBJ whole genome shotgun (WGS) entry which is preliminary data.</text>
</comment>
<evidence type="ECO:0000313" key="12">
    <source>
        <dbReference type="Proteomes" id="UP001139365"/>
    </source>
</evidence>